<evidence type="ECO:0000313" key="4">
    <source>
        <dbReference type="EMBL" id="OQP57553.1"/>
    </source>
</evidence>
<evidence type="ECO:0000256" key="2">
    <source>
        <dbReference type="SAM" id="SignalP"/>
    </source>
</evidence>
<feature type="compositionally biased region" description="Polar residues" evidence="1">
    <location>
        <begin position="421"/>
        <end position="434"/>
    </location>
</feature>
<feature type="chain" id="PRO_5011963653" description="Secretion system C-terminal sorting domain-containing protein" evidence="2">
    <location>
        <begin position="36"/>
        <end position="639"/>
    </location>
</feature>
<reference evidence="5" key="1">
    <citation type="submission" date="2016-04" db="EMBL/GenBank/DDBJ databases">
        <authorList>
            <person name="Chen L."/>
            <person name="Zhuang W."/>
            <person name="Wang G."/>
        </authorList>
    </citation>
    <scope>NUCLEOTIDE SEQUENCE [LARGE SCALE GENOMIC DNA]</scope>
    <source>
        <strain evidence="5">208</strain>
    </source>
</reference>
<dbReference type="EMBL" id="LWBP01000191">
    <property type="protein sequence ID" value="OQP57553.1"/>
    <property type="molecule type" value="Genomic_DNA"/>
</dbReference>
<feature type="domain" description="Secretion system C-terminal sorting" evidence="3">
    <location>
        <begin position="563"/>
        <end position="638"/>
    </location>
</feature>
<dbReference type="RefSeq" id="WP_081167003.1">
    <property type="nucleotide sequence ID" value="NZ_LWBP01000191.1"/>
</dbReference>
<evidence type="ECO:0000256" key="1">
    <source>
        <dbReference type="SAM" id="MobiDB-lite"/>
    </source>
</evidence>
<feature type="signal peptide" evidence="2">
    <location>
        <begin position="1"/>
        <end position="35"/>
    </location>
</feature>
<comment type="caution">
    <text evidence="4">The sequence shown here is derived from an EMBL/GenBank/DDBJ whole genome shotgun (WGS) entry which is preliminary data.</text>
</comment>
<dbReference type="Pfam" id="PF18962">
    <property type="entry name" value="Por_Secre_tail"/>
    <property type="match status" value="1"/>
</dbReference>
<proteinExistence type="predicted"/>
<dbReference type="Proteomes" id="UP000192276">
    <property type="component" value="Unassembled WGS sequence"/>
</dbReference>
<protein>
    <recommendedName>
        <fullName evidence="3">Secretion system C-terminal sorting domain-containing protein</fullName>
    </recommendedName>
</protein>
<name>A0A1V9FGR3_9BACT</name>
<gene>
    <name evidence="4" type="ORF">A4R26_23800</name>
</gene>
<keyword evidence="5" id="KW-1185">Reference proteome</keyword>
<sequence length="639" mass="65056">MKQIYRLYGIPLRIGNSAFLIALFISLLLSASAQAQVNSYARVTGINTAKTRLTIDNRNEMYHSFTVGEEVIVIQMQDNVIGANTSNNSGFGNLSAISNAGFYEVAVISAINTDRTRITLTEALNQNFTVGNNSRIQVVSFTKLGTTNYSTTANITAVSWNGGLGTGGVVAFQVAGTLTLRHSVTANGQGFAGGVISNDHEDECTPGVYRTNSADHAGKGESIYLVSSNTYARGRGRILNGGGGGNDDNGGGGGGGNFTAGGEGGAGWGCSASPSGGLGGIELNTYLMTGTRLFMGGGGGGGQGNNGTQTPGSAGGGIIIIKANTLTTSCTSSTVRITANGNAASGTTDGGNDGAGGAGAGGTILFQVNTFNVPAGCPLQIQANGGNGGDVNNGTAHGGGGGGGQGAVLFANAMPTSNITTTTRPGIGGLNSSDNGATRAGSGSGSNNAGIISGIGTVLPVKLISFSAERVNKKVALAFTATGDASTLFTIQHATDGIHFNTIGTVKGKGNNPFNAYSFTDPRPVAGKNFYQLKLTDDQTGSTSSSGIVSVNIPEVESLPVAYPNPAHDHFSIRVNNEYNNKTHQVTITDLTGKIMYSNNYKPVNGSITVTPATQLKPGLYIFKLTSEGYEQAGKLMIR</sequence>
<evidence type="ECO:0000313" key="5">
    <source>
        <dbReference type="Proteomes" id="UP000192276"/>
    </source>
</evidence>
<dbReference type="OrthoDB" id="1490051at2"/>
<dbReference type="InterPro" id="IPR026444">
    <property type="entry name" value="Secre_tail"/>
</dbReference>
<dbReference type="AlphaFoldDB" id="A0A1V9FGR3"/>
<organism evidence="4 5">
    <name type="scientific">Niastella populi</name>
    <dbReference type="NCBI Taxonomy" id="550983"/>
    <lineage>
        <taxon>Bacteria</taxon>
        <taxon>Pseudomonadati</taxon>
        <taxon>Bacteroidota</taxon>
        <taxon>Chitinophagia</taxon>
        <taxon>Chitinophagales</taxon>
        <taxon>Chitinophagaceae</taxon>
        <taxon>Niastella</taxon>
    </lineage>
</organism>
<keyword evidence="2" id="KW-0732">Signal</keyword>
<dbReference type="NCBIfam" id="TIGR04183">
    <property type="entry name" value="Por_Secre_tail"/>
    <property type="match status" value="1"/>
</dbReference>
<feature type="compositionally biased region" description="Low complexity" evidence="1">
    <location>
        <begin position="435"/>
        <end position="445"/>
    </location>
</feature>
<accession>A0A1V9FGR3</accession>
<evidence type="ECO:0000259" key="3">
    <source>
        <dbReference type="Pfam" id="PF18962"/>
    </source>
</evidence>
<feature type="region of interest" description="Disordered" evidence="1">
    <location>
        <begin position="421"/>
        <end position="445"/>
    </location>
</feature>
<dbReference type="STRING" id="550983.A4R26_23800"/>